<dbReference type="KEGG" id="aqu:105316748"/>
<name>A0A1X7VIW6_AMPQE</name>
<feature type="region of interest" description="Disordered" evidence="1">
    <location>
        <begin position="243"/>
        <end position="312"/>
    </location>
</feature>
<dbReference type="Proteomes" id="UP000007879">
    <property type="component" value="Unassembled WGS sequence"/>
</dbReference>
<organism evidence="3">
    <name type="scientific">Amphimedon queenslandica</name>
    <name type="common">Sponge</name>
    <dbReference type="NCBI Taxonomy" id="400682"/>
    <lineage>
        <taxon>Eukaryota</taxon>
        <taxon>Metazoa</taxon>
        <taxon>Porifera</taxon>
        <taxon>Demospongiae</taxon>
        <taxon>Heteroscleromorpha</taxon>
        <taxon>Haplosclerida</taxon>
        <taxon>Niphatidae</taxon>
        <taxon>Amphimedon</taxon>
    </lineage>
</organism>
<evidence type="ECO:0000313" key="4">
    <source>
        <dbReference type="Proteomes" id="UP000007879"/>
    </source>
</evidence>
<keyword evidence="4" id="KW-1185">Reference proteome</keyword>
<dbReference type="GO" id="GO:0016192">
    <property type="term" value="P:vesicle-mediated transport"/>
    <property type="evidence" value="ECO:0007669"/>
    <property type="project" value="InterPro"/>
</dbReference>
<accession>A0A1X7VIW6</accession>
<dbReference type="InterPro" id="IPR026053">
    <property type="entry name" value="HPS1"/>
</dbReference>
<dbReference type="STRING" id="400682.A0A1X7VIW6"/>
<gene>
    <name evidence="3" type="primary">105316748</name>
</gene>
<dbReference type="GO" id="GO:0005085">
    <property type="term" value="F:guanyl-nucleotide exchange factor activity"/>
    <property type="evidence" value="ECO:0007669"/>
    <property type="project" value="TreeGrafter"/>
</dbReference>
<dbReference type="EnsemblMetazoa" id="XM_011411896.2">
    <property type="protein sequence ID" value="XP_011410198.2"/>
    <property type="gene ID" value="LOC105316748"/>
</dbReference>
<reference evidence="3" key="2">
    <citation type="submission" date="2017-05" db="UniProtKB">
        <authorList>
            <consortium name="EnsemblMetazoa"/>
        </authorList>
    </citation>
    <scope>IDENTIFICATION</scope>
</reference>
<dbReference type="InParanoid" id="A0A1X7VIW6"/>
<feature type="compositionally biased region" description="Polar residues" evidence="1">
    <location>
        <begin position="260"/>
        <end position="272"/>
    </location>
</feature>
<dbReference type="OrthoDB" id="10255234at2759"/>
<reference evidence="4" key="1">
    <citation type="journal article" date="2010" name="Nature">
        <title>The Amphimedon queenslandica genome and the evolution of animal complexity.</title>
        <authorList>
            <person name="Srivastava M."/>
            <person name="Simakov O."/>
            <person name="Chapman J."/>
            <person name="Fahey B."/>
            <person name="Gauthier M.E."/>
            <person name="Mitros T."/>
            <person name="Richards G.S."/>
            <person name="Conaco C."/>
            <person name="Dacre M."/>
            <person name="Hellsten U."/>
            <person name="Larroux C."/>
            <person name="Putnam N.H."/>
            <person name="Stanke M."/>
            <person name="Adamska M."/>
            <person name="Darling A."/>
            <person name="Degnan S.M."/>
            <person name="Oakley T.H."/>
            <person name="Plachetzki D.C."/>
            <person name="Zhai Y."/>
            <person name="Adamski M."/>
            <person name="Calcino A."/>
            <person name="Cummins S.F."/>
            <person name="Goodstein D.M."/>
            <person name="Harris C."/>
            <person name="Jackson D.J."/>
            <person name="Leys S.P."/>
            <person name="Shu S."/>
            <person name="Woodcroft B.J."/>
            <person name="Vervoort M."/>
            <person name="Kosik K.S."/>
            <person name="Manning G."/>
            <person name="Degnan B.M."/>
            <person name="Rokhsar D.S."/>
        </authorList>
    </citation>
    <scope>NUCLEOTIDE SEQUENCE [LARGE SCALE GENOMIC DNA]</scope>
</reference>
<dbReference type="Pfam" id="PF19036">
    <property type="entry name" value="Fuz_longin_1"/>
    <property type="match status" value="1"/>
</dbReference>
<dbReference type="AlphaFoldDB" id="A0A1X7VIW6"/>
<dbReference type="eggNOG" id="ENOG502QW8U">
    <property type="taxonomic scope" value="Eukaryota"/>
</dbReference>
<protein>
    <recommendedName>
        <fullName evidence="2">FUZ/MON1/HPS1 first Longin domain-containing protein</fullName>
    </recommendedName>
</protein>
<proteinExistence type="predicted"/>
<dbReference type="PANTHER" id="PTHR12761:SF1">
    <property type="entry name" value="BLOC-3 COMPLEX MEMBER HPS1"/>
    <property type="match status" value="1"/>
</dbReference>
<feature type="domain" description="FUZ/MON1/HPS1 first Longin" evidence="2">
    <location>
        <begin position="3"/>
        <end position="146"/>
    </location>
</feature>
<dbReference type="PANTHER" id="PTHR12761">
    <property type="entry name" value="HERMANSKY-PUDLAK SYNDROME PROTEIN 1"/>
    <property type="match status" value="1"/>
</dbReference>
<feature type="compositionally biased region" description="Basic and acidic residues" evidence="1">
    <location>
        <begin position="243"/>
        <end position="258"/>
    </location>
</feature>
<sequence>MVMNEATDIAFYSVDSQLRAHLHRRMEILENSIGQREEEEDLRGLLTTFFAPLTTSFNVLTSMKKPLFSITADDNFLIVFKKFGEHVFVAVNGDGSESEDFLVRKLHVFNRIIGLLYGPVLGRMNSPNLQQRAMEWKMLDSLLKSYEILYSEEQAFLMEAVEHIVFGQLNAAQDVCISLAEDCLNSSLNGGIPNMKHVLLLVGSKVLAICGRSPQLPTADLLLLILMTTNLYQHDPFLQVTAEKEEENHQQQTPEERGTPYQTPTTSPNIEQPPTAASLPTGAIPIPEGGEGGKRSRVGRDDFPPYKTPDDDIPGIHSLAAHPSKGFGGKLKQAFLGGKKGHLDDGLDPAVFEAAEFQRCMEKFYEKKVFLQLNQSHYTPHMIHCMEIFPQIVIVLISESPSSGLAATICQGLSHLKNILAIINGIKNSSTSSKNMYDTLEDTMKKIIEGSKSESKALGSEQLKQFTMRIVKTWAQCKELQIQQSIDRQQKEEREITKVCNVLEKLVDQLINLFQELYFTPRVAEYDKKAVVSRLMRLSSKLKLDYGDYLGLKARINLPFPGLGMEYPGMVHFAFVDRSFDELTSPTIIDDSVTAYVIDRAAEKEQSPGDFLRSKMWMMVRKAQSYVSNGYSSQTWLDNDFLYTYCMWFSTPNPNLGVPLKMLTPINIKAHPDEPPGVLCGSFYRNIKGGTDGTTPGYINEIYCIHEPRITLDEATRQCRELAISLWMDTKQSLAPFPLIN</sequence>
<dbReference type="EnsemblMetazoa" id="Aqu2.1.39859_001">
    <property type="protein sequence ID" value="Aqu2.1.39859_001"/>
    <property type="gene ID" value="Aqu2.1.39859"/>
</dbReference>
<evidence type="ECO:0000313" key="3">
    <source>
        <dbReference type="EnsemblMetazoa" id="Aqu2.1.39859_001"/>
    </source>
</evidence>
<evidence type="ECO:0000259" key="2">
    <source>
        <dbReference type="Pfam" id="PF19036"/>
    </source>
</evidence>
<dbReference type="GO" id="GO:0031085">
    <property type="term" value="C:BLOC-3 complex"/>
    <property type="evidence" value="ECO:0007669"/>
    <property type="project" value="TreeGrafter"/>
</dbReference>
<feature type="compositionally biased region" description="Basic and acidic residues" evidence="1">
    <location>
        <begin position="291"/>
        <end position="310"/>
    </location>
</feature>
<dbReference type="InterPro" id="IPR043972">
    <property type="entry name" value="FUZ/MON1/HPS1_longin_1"/>
</dbReference>
<evidence type="ECO:0000256" key="1">
    <source>
        <dbReference type="SAM" id="MobiDB-lite"/>
    </source>
</evidence>